<reference evidence="1 2" key="1">
    <citation type="submission" date="2020-02" db="EMBL/GenBank/DDBJ databases">
        <title>Paraburkholderia simonii sp. nov. and Paraburkholderia youngii sp. nov. Brazilian and Mexican Mimosa-associated rhizobia.</title>
        <authorList>
            <person name="Mavima L."/>
            <person name="Beukes C.W."/>
            <person name="Chan W.Y."/>
            <person name="Palmer M."/>
            <person name="De Meyer S.E."/>
            <person name="James E.K."/>
            <person name="Venter S.N."/>
            <person name="Steenkamp E.T."/>
        </authorList>
    </citation>
    <scope>NUCLEOTIDE SEQUENCE [LARGE SCALE GENOMIC DNA]</scope>
    <source>
        <strain evidence="1 2">JPY169</strain>
    </source>
</reference>
<protein>
    <recommendedName>
        <fullName evidence="3">Metallo-beta-lactamase domain-containing protein</fullName>
    </recommendedName>
</protein>
<evidence type="ECO:0008006" key="3">
    <source>
        <dbReference type="Google" id="ProtNLM"/>
    </source>
</evidence>
<proteinExistence type="predicted"/>
<comment type="caution">
    <text evidence="1">The sequence shown here is derived from an EMBL/GenBank/DDBJ whole genome shotgun (WGS) entry which is preliminary data.</text>
</comment>
<dbReference type="Proteomes" id="UP000594380">
    <property type="component" value="Unassembled WGS sequence"/>
</dbReference>
<dbReference type="GeneID" id="301099482"/>
<dbReference type="PANTHER" id="PTHR30619">
    <property type="entry name" value="DNA INTERNALIZATION/COMPETENCE PROTEIN COMEC/REC2"/>
    <property type="match status" value="1"/>
</dbReference>
<dbReference type="RefSeq" id="WP_176105608.1">
    <property type="nucleotide sequence ID" value="NZ_JAALDK010000001.1"/>
</dbReference>
<evidence type="ECO:0000313" key="1">
    <source>
        <dbReference type="EMBL" id="NUX98891.1"/>
    </source>
</evidence>
<sequence length="364" mass="40279">MDGIEIEFLPVGGGERSGDAICLRWGTPGNYKVMVYDGGTQESGQLLVDHIKSHYGTTHVDYMVNSHPDNDHASGLSVVLEQMSVGELWMHQPWNYSDEICHYFRDGRITSASLAARLQQKMRAAYNLEKLAEEKGIPVYEPFAGALIGIFRVLSPDNFRYVHELVPEFEKSPELKEDTLAGLLAKLMDSASELVKKAVSYVAEQWGEEYLPENVETSAENESSVVLYTEVQQKGFLLTGDAGVQTLRKAAECAAIWGFDIVRRVHLAQIPHHGSRRNVSTETLDLLFGPRNPVAGLPAARYAIASAAKEAPTHPKKRVVNAFVRRGFEICATKGQTIRYGIGMPGRPGWTSAPVLEFSTEVEE</sequence>
<dbReference type="SUPFAM" id="SSF56281">
    <property type="entry name" value="Metallo-hydrolase/oxidoreductase"/>
    <property type="match status" value="1"/>
</dbReference>
<name>A0A7Y6MWN7_9BURK</name>
<dbReference type="Gene3D" id="3.60.15.10">
    <property type="entry name" value="Ribonuclease Z/Hydroxyacylglutathione hydrolase-like"/>
    <property type="match status" value="1"/>
</dbReference>
<accession>A0A7Y6MWN7</accession>
<dbReference type="AlphaFoldDB" id="A0A7Y6MWN7"/>
<organism evidence="1 2">
    <name type="scientific">Paraburkholderia youngii</name>
    <dbReference type="NCBI Taxonomy" id="2782701"/>
    <lineage>
        <taxon>Bacteria</taxon>
        <taxon>Pseudomonadati</taxon>
        <taxon>Pseudomonadota</taxon>
        <taxon>Betaproteobacteria</taxon>
        <taxon>Burkholderiales</taxon>
        <taxon>Burkholderiaceae</taxon>
        <taxon>Paraburkholderia</taxon>
    </lineage>
</organism>
<gene>
    <name evidence="1" type="ORF">G5S42_03880</name>
</gene>
<dbReference type="EMBL" id="JAALDK010000001">
    <property type="protein sequence ID" value="NUX98891.1"/>
    <property type="molecule type" value="Genomic_DNA"/>
</dbReference>
<dbReference type="PANTHER" id="PTHR30619:SF1">
    <property type="entry name" value="RECOMBINATION PROTEIN 2"/>
    <property type="match status" value="1"/>
</dbReference>
<dbReference type="InterPro" id="IPR036866">
    <property type="entry name" value="RibonucZ/Hydroxyglut_hydro"/>
</dbReference>
<evidence type="ECO:0000313" key="2">
    <source>
        <dbReference type="Proteomes" id="UP000594380"/>
    </source>
</evidence>
<dbReference type="InterPro" id="IPR052159">
    <property type="entry name" value="Competence_DNA_uptake"/>
</dbReference>